<dbReference type="Gene3D" id="3.90.79.10">
    <property type="entry name" value="Nucleoside Triphosphate Pyrophosphohydrolase"/>
    <property type="match status" value="1"/>
</dbReference>
<dbReference type="PANTHER" id="PTHR12992">
    <property type="entry name" value="NUDIX HYDROLASE"/>
    <property type="match status" value="1"/>
</dbReference>
<dbReference type="Proteomes" id="UP000468638">
    <property type="component" value="Unassembled WGS sequence"/>
</dbReference>
<dbReference type="OrthoDB" id="9802805at2"/>
<dbReference type="PROSITE" id="PS51462">
    <property type="entry name" value="NUDIX"/>
    <property type="match status" value="1"/>
</dbReference>
<dbReference type="SUPFAM" id="SSF55811">
    <property type="entry name" value="Nudix"/>
    <property type="match status" value="1"/>
</dbReference>
<evidence type="ECO:0000256" key="1">
    <source>
        <dbReference type="ARBA" id="ARBA00001936"/>
    </source>
</evidence>
<dbReference type="InterPro" id="IPR045121">
    <property type="entry name" value="CoAse"/>
</dbReference>
<comment type="caution">
    <text evidence="8">The sequence shown here is derived from an EMBL/GenBank/DDBJ whole genome shotgun (WGS) entry which is preliminary data.</text>
</comment>
<evidence type="ECO:0000256" key="2">
    <source>
        <dbReference type="ARBA" id="ARBA00001946"/>
    </source>
</evidence>
<sequence length="205" mass="24140">MDLRTIQDKLATHTPSIIGDESLKRYSLLIPLMEQHDELHILFEVRSYEMRRQPGEICFPGGKMDGQDSSTQVTAIRETSEELGISFKQIKNVQSYGYMVSPFGMKVDVYVGFLDCKEESFYPNKDEVAALFTVPLDYFLKTKPELHYVHMEVVPEESFPTSIIPYGENYQFPKRRYEEYFYHYHERVIWGLTARVLYDFIKKMT</sequence>
<evidence type="ECO:0000256" key="5">
    <source>
        <dbReference type="ARBA" id="ARBA00022842"/>
    </source>
</evidence>
<reference evidence="8 9" key="1">
    <citation type="submission" date="2019-11" db="EMBL/GenBank/DDBJ databases">
        <title>Genome sequences of 17 halophilic strains isolated from different environments.</title>
        <authorList>
            <person name="Furrow R.E."/>
        </authorList>
    </citation>
    <scope>NUCLEOTIDE SEQUENCE [LARGE SCALE GENOMIC DNA]</scope>
    <source>
        <strain evidence="8 9">22514_16_FS</strain>
    </source>
</reference>
<keyword evidence="5" id="KW-0460">Magnesium</keyword>
<evidence type="ECO:0000256" key="3">
    <source>
        <dbReference type="ARBA" id="ARBA00022723"/>
    </source>
</evidence>
<dbReference type="CDD" id="cd03426">
    <property type="entry name" value="NUDIX_CoAse_Nudt7"/>
    <property type="match status" value="1"/>
</dbReference>
<comment type="cofactor">
    <cofactor evidence="1">
        <name>Mn(2+)</name>
        <dbReference type="ChEBI" id="CHEBI:29035"/>
    </cofactor>
</comment>
<evidence type="ECO:0000259" key="7">
    <source>
        <dbReference type="PROSITE" id="PS51462"/>
    </source>
</evidence>
<keyword evidence="3" id="KW-0479">Metal-binding</keyword>
<organism evidence="8 9">
    <name type="scientific">Pontibacillus yanchengensis</name>
    <dbReference type="NCBI Taxonomy" id="462910"/>
    <lineage>
        <taxon>Bacteria</taxon>
        <taxon>Bacillati</taxon>
        <taxon>Bacillota</taxon>
        <taxon>Bacilli</taxon>
        <taxon>Bacillales</taxon>
        <taxon>Bacillaceae</taxon>
        <taxon>Pontibacillus</taxon>
    </lineage>
</organism>
<gene>
    <name evidence="8" type="ORF">GLW05_03050</name>
</gene>
<evidence type="ECO:0000256" key="6">
    <source>
        <dbReference type="ARBA" id="ARBA00023211"/>
    </source>
</evidence>
<proteinExistence type="predicted"/>
<dbReference type="InterPro" id="IPR015797">
    <property type="entry name" value="NUDIX_hydrolase-like_dom_sf"/>
</dbReference>
<dbReference type="Pfam" id="PF00293">
    <property type="entry name" value="NUDIX"/>
    <property type="match status" value="1"/>
</dbReference>
<dbReference type="InterPro" id="IPR000086">
    <property type="entry name" value="NUDIX_hydrolase_dom"/>
</dbReference>
<dbReference type="RefSeq" id="WP_160909166.1">
    <property type="nucleotide sequence ID" value="NZ_WMEQ01000002.1"/>
</dbReference>
<comment type="cofactor">
    <cofactor evidence="2">
        <name>Mg(2+)</name>
        <dbReference type="ChEBI" id="CHEBI:18420"/>
    </cofactor>
</comment>
<dbReference type="GO" id="GO:0046872">
    <property type="term" value="F:metal ion binding"/>
    <property type="evidence" value="ECO:0007669"/>
    <property type="project" value="UniProtKB-KW"/>
</dbReference>
<dbReference type="GO" id="GO:0010945">
    <property type="term" value="F:coenzyme A diphosphatase activity"/>
    <property type="evidence" value="ECO:0007669"/>
    <property type="project" value="InterPro"/>
</dbReference>
<evidence type="ECO:0000313" key="9">
    <source>
        <dbReference type="Proteomes" id="UP000468638"/>
    </source>
</evidence>
<protein>
    <submittedName>
        <fullName evidence="8">NUDIX domain-containing protein</fullName>
    </submittedName>
</protein>
<dbReference type="EMBL" id="WMEQ01000002">
    <property type="protein sequence ID" value="MYL32567.1"/>
    <property type="molecule type" value="Genomic_DNA"/>
</dbReference>
<evidence type="ECO:0000256" key="4">
    <source>
        <dbReference type="ARBA" id="ARBA00022801"/>
    </source>
</evidence>
<name>A0A6I4ZW74_9BACI</name>
<evidence type="ECO:0000313" key="8">
    <source>
        <dbReference type="EMBL" id="MYL32567.1"/>
    </source>
</evidence>
<keyword evidence="6" id="KW-0464">Manganese</keyword>
<dbReference type="PANTHER" id="PTHR12992:SF11">
    <property type="entry name" value="MITOCHONDRIAL COENZYME A DIPHOSPHATASE NUDT8"/>
    <property type="match status" value="1"/>
</dbReference>
<keyword evidence="4" id="KW-0378">Hydrolase</keyword>
<accession>A0A6I4ZW74</accession>
<dbReference type="AlphaFoldDB" id="A0A6I4ZW74"/>
<feature type="domain" description="Nudix hydrolase" evidence="7">
    <location>
        <begin position="23"/>
        <end position="159"/>
    </location>
</feature>